<keyword evidence="4" id="KW-1003">Cell membrane</keyword>
<dbReference type="RefSeq" id="XP_045956921.1">
    <property type="nucleotide sequence ID" value="XM_046102957.1"/>
</dbReference>
<dbReference type="InterPro" id="IPR005821">
    <property type="entry name" value="Ion_trans_dom"/>
</dbReference>
<evidence type="ECO:0000256" key="14">
    <source>
        <dbReference type="SAM" id="Phobius"/>
    </source>
</evidence>
<name>A0A9P8UI83_9PEZI</name>
<proteinExistence type="predicted"/>
<sequence>MKKLQLFTYTGRALCPAEAYSRTIAEGGNPKPKGKAIRRGEGVLPPLSLLTTRRSYNGRHIRSTLVECSPGCEGFLFEVAIMSDRTPLLVQFPHSGHLGLSRYRRARRAAQKALSSKAKHWFILALIILDIAGILTDIFIALITCELGREGEPWVRPTRDGLTSLSLVLSCFFLVELILSLWAVGPRTYLSSKVTCFDAFVIVVGFVIDIVEHGDVVEEIASLVVILRLWRFVKIVDEFTLEASEQWDEVRERLEALEKENSELKEELRRYKQASDGGEASV</sequence>
<evidence type="ECO:0000256" key="2">
    <source>
        <dbReference type="ARBA" id="ARBA00015897"/>
    </source>
</evidence>
<keyword evidence="17" id="KW-1185">Reference proteome</keyword>
<keyword evidence="10 14" id="KW-0472">Membrane</keyword>
<feature type="transmembrane region" description="Helical" evidence="14">
    <location>
        <begin position="164"/>
        <end position="184"/>
    </location>
</feature>
<dbReference type="GO" id="GO:0030171">
    <property type="term" value="F:voltage-gated proton channel activity"/>
    <property type="evidence" value="ECO:0007669"/>
    <property type="project" value="InterPro"/>
</dbReference>
<evidence type="ECO:0000259" key="15">
    <source>
        <dbReference type="Pfam" id="PF00520"/>
    </source>
</evidence>
<keyword evidence="8" id="KW-0175">Coiled coil</keyword>
<evidence type="ECO:0000256" key="7">
    <source>
        <dbReference type="ARBA" id="ARBA00022989"/>
    </source>
</evidence>
<evidence type="ECO:0000256" key="11">
    <source>
        <dbReference type="ARBA" id="ARBA00023303"/>
    </source>
</evidence>
<evidence type="ECO:0000313" key="17">
    <source>
        <dbReference type="Proteomes" id="UP000758603"/>
    </source>
</evidence>
<evidence type="ECO:0000256" key="12">
    <source>
        <dbReference type="ARBA" id="ARBA00031989"/>
    </source>
</evidence>
<dbReference type="PANTHER" id="PTHR46480">
    <property type="entry name" value="F20B24.22"/>
    <property type="match status" value="1"/>
</dbReference>
<keyword evidence="11" id="KW-0407">Ion channel</keyword>
<feature type="region of interest" description="Disordered" evidence="13">
    <location>
        <begin position="262"/>
        <end position="282"/>
    </location>
</feature>
<evidence type="ECO:0000256" key="6">
    <source>
        <dbReference type="ARBA" id="ARBA00022882"/>
    </source>
</evidence>
<keyword evidence="6" id="KW-0851">Voltage-gated channel</keyword>
<accession>A0A9P8UI83</accession>
<dbReference type="GO" id="GO:0005886">
    <property type="term" value="C:plasma membrane"/>
    <property type="evidence" value="ECO:0007669"/>
    <property type="project" value="UniProtKB-SubCell"/>
</dbReference>
<evidence type="ECO:0000256" key="9">
    <source>
        <dbReference type="ARBA" id="ARBA00023065"/>
    </source>
</evidence>
<keyword evidence="3" id="KW-0813">Transport</keyword>
<dbReference type="AlphaFoldDB" id="A0A9P8UI83"/>
<dbReference type="GeneID" id="70131849"/>
<comment type="subcellular location">
    <subcellularLocation>
        <location evidence="1">Cell membrane</location>
        <topology evidence="1">Multi-pass membrane protein</topology>
    </subcellularLocation>
</comment>
<evidence type="ECO:0000256" key="10">
    <source>
        <dbReference type="ARBA" id="ARBA00023136"/>
    </source>
</evidence>
<feature type="domain" description="Ion transport" evidence="15">
    <location>
        <begin position="120"/>
        <end position="237"/>
    </location>
</feature>
<evidence type="ECO:0000256" key="5">
    <source>
        <dbReference type="ARBA" id="ARBA00022692"/>
    </source>
</evidence>
<dbReference type="GO" id="GO:0034702">
    <property type="term" value="C:monoatomic ion channel complex"/>
    <property type="evidence" value="ECO:0007669"/>
    <property type="project" value="UniProtKB-KW"/>
</dbReference>
<dbReference type="SUPFAM" id="SSF81324">
    <property type="entry name" value="Voltage-gated potassium channels"/>
    <property type="match status" value="1"/>
</dbReference>
<dbReference type="OrthoDB" id="427456at2759"/>
<evidence type="ECO:0000313" key="16">
    <source>
        <dbReference type="EMBL" id="KAH6652644.1"/>
    </source>
</evidence>
<reference evidence="16" key="1">
    <citation type="journal article" date="2021" name="Nat. Commun.">
        <title>Genetic determinants of endophytism in the Arabidopsis root mycobiome.</title>
        <authorList>
            <person name="Mesny F."/>
            <person name="Miyauchi S."/>
            <person name="Thiergart T."/>
            <person name="Pickel B."/>
            <person name="Atanasova L."/>
            <person name="Karlsson M."/>
            <person name="Huettel B."/>
            <person name="Barry K.W."/>
            <person name="Haridas S."/>
            <person name="Chen C."/>
            <person name="Bauer D."/>
            <person name="Andreopoulos W."/>
            <person name="Pangilinan J."/>
            <person name="LaButti K."/>
            <person name="Riley R."/>
            <person name="Lipzen A."/>
            <person name="Clum A."/>
            <person name="Drula E."/>
            <person name="Henrissat B."/>
            <person name="Kohler A."/>
            <person name="Grigoriev I.V."/>
            <person name="Martin F.M."/>
            <person name="Hacquard S."/>
        </authorList>
    </citation>
    <scope>NUCLEOTIDE SEQUENCE</scope>
    <source>
        <strain evidence="16">MPI-SDFR-AT-0073</strain>
    </source>
</reference>
<feature type="transmembrane region" description="Helical" evidence="14">
    <location>
        <begin position="121"/>
        <end position="144"/>
    </location>
</feature>
<keyword evidence="9" id="KW-0406">Ion transport</keyword>
<evidence type="ECO:0000256" key="3">
    <source>
        <dbReference type="ARBA" id="ARBA00022448"/>
    </source>
</evidence>
<gene>
    <name evidence="16" type="ORF">BKA67DRAFT_567092</name>
</gene>
<evidence type="ECO:0000256" key="4">
    <source>
        <dbReference type="ARBA" id="ARBA00022475"/>
    </source>
</evidence>
<evidence type="ECO:0000256" key="13">
    <source>
        <dbReference type="SAM" id="MobiDB-lite"/>
    </source>
</evidence>
<organism evidence="16 17">
    <name type="scientific">Truncatella angustata</name>
    <dbReference type="NCBI Taxonomy" id="152316"/>
    <lineage>
        <taxon>Eukaryota</taxon>
        <taxon>Fungi</taxon>
        <taxon>Dikarya</taxon>
        <taxon>Ascomycota</taxon>
        <taxon>Pezizomycotina</taxon>
        <taxon>Sordariomycetes</taxon>
        <taxon>Xylariomycetidae</taxon>
        <taxon>Amphisphaeriales</taxon>
        <taxon>Sporocadaceae</taxon>
        <taxon>Truncatella</taxon>
    </lineage>
</organism>
<evidence type="ECO:0000256" key="8">
    <source>
        <dbReference type="ARBA" id="ARBA00023054"/>
    </source>
</evidence>
<keyword evidence="5 14" id="KW-0812">Transmembrane</keyword>
<protein>
    <recommendedName>
        <fullName evidence="2">Voltage-gated hydrogen channel 1</fullName>
    </recommendedName>
    <alternativeName>
        <fullName evidence="12">Hydrogen voltage-gated channel 1</fullName>
    </alternativeName>
</protein>
<dbReference type="EMBL" id="JAGPXC010000005">
    <property type="protein sequence ID" value="KAH6652644.1"/>
    <property type="molecule type" value="Genomic_DNA"/>
</dbReference>
<dbReference type="Pfam" id="PF00520">
    <property type="entry name" value="Ion_trans"/>
    <property type="match status" value="1"/>
</dbReference>
<comment type="caution">
    <text evidence="16">The sequence shown here is derived from an EMBL/GenBank/DDBJ whole genome shotgun (WGS) entry which is preliminary data.</text>
</comment>
<dbReference type="InterPro" id="IPR031846">
    <property type="entry name" value="Hvcn1"/>
</dbReference>
<dbReference type="Proteomes" id="UP000758603">
    <property type="component" value="Unassembled WGS sequence"/>
</dbReference>
<dbReference type="InterPro" id="IPR027359">
    <property type="entry name" value="Volt_channel_dom_sf"/>
</dbReference>
<dbReference type="Gene3D" id="1.20.120.350">
    <property type="entry name" value="Voltage-gated potassium channels. Chain C"/>
    <property type="match status" value="1"/>
</dbReference>
<keyword evidence="7 14" id="KW-1133">Transmembrane helix</keyword>
<evidence type="ECO:0000256" key="1">
    <source>
        <dbReference type="ARBA" id="ARBA00004651"/>
    </source>
</evidence>
<dbReference type="PANTHER" id="PTHR46480:SF1">
    <property type="entry name" value="VOLTAGE-GATED HYDROGEN CHANNEL 1"/>
    <property type="match status" value="1"/>
</dbReference>